<proteinExistence type="predicted"/>
<accession>A0ABQ6JIP9</accession>
<organism evidence="2 3">
    <name type="scientific">Angustibacter aerolatus</name>
    <dbReference type="NCBI Taxonomy" id="1162965"/>
    <lineage>
        <taxon>Bacteria</taxon>
        <taxon>Bacillati</taxon>
        <taxon>Actinomycetota</taxon>
        <taxon>Actinomycetes</taxon>
        <taxon>Kineosporiales</taxon>
        <taxon>Kineosporiaceae</taxon>
    </lineage>
</organism>
<dbReference type="EMBL" id="BSUZ01000001">
    <property type="protein sequence ID" value="GMA87719.1"/>
    <property type="molecule type" value="Genomic_DNA"/>
</dbReference>
<sequence>MHVGLLGGAYTGKTMWERYQDEETLNHQAAVGGEEAMYLPVKKAVEAHKDDQGVWYTVAPGPRSTIGDDHWWDDVTSTCIGKLRQAAPPGINGGTRGTSSYRRGPTHRSRCRSRRASRCCATSPSGR</sequence>
<dbReference type="Proteomes" id="UP001157017">
    <property type="component" value="Unassembled WGS sequence"/>
</dbReference>
<comment type="caution">
    <text evidence="2">The sequence shown here is derived from an EMBL/GenBank/DDBJ whole genome shotgun (WGS) entry which is preliminary data.</text>
</comment>
<feature type="compositionally biased region" description="Basic residues" evidence="1">
    <location>
        <begin position="104"/>
        <end position="117"/>
    </location>
</feature>
<reference evidence="3" key="1">
    <citation type="journal article" date="2019" name="Int. J. Syst. Evol. Microbiol.">
        <title>The Global Catalogue of Microorganisms (GCM) 10K type strain sequencing project: providing services to taxonomists for standard genome sequencing and annotation.</title>
        <authorList>
            <consortium name="The Broad Institute Genomics Platform"/>
            <consortium name="The Broad Institute Genome Sequencing Center for Infectious Disease"/>
            <person name="Wu L."/>
            <person name="Ma J."/>
        </authorList>
    </citation>
    <scope>NUCLEOTIDE SEQUENCE [LARGE SCALE GENOMIC DNA]</scope>
    <source>
        <strain evidence="3">NBRC 108730</strain>
    </source>
</reference>
<evidence type="ECO:0000313" key="3">
    <source>
        <dbReference type="Proteomes" id="UP001157017"/>
    </source>
</evidence>
<keyword evidence="3" id="KW-1185">Reference proteome</keyword>
<name>A0ABQ6JIP9_9ACTN</name>
<gene>
    <name evidence="2" type="ORF">GCM10025868_29690</name>
</gene>
<protein>
    <submittedName>
        <fullName evidence="2">Uncharacterized protein</fullName>
    </submittedName>
</protein>
<evidence type="ECO:0000256" key="1">
    <source>
        <dbReference type="SAM" id="MobiDB-lite"/>
    </source>
</evidence>
<evidence type="ECO:0000313" key="2">
    <source>
        <dbReference type="EMBL" id="GMA87719.1"/>
    </source>
</evidence>
<feature type="region of interest" description="Disordered" evidence="1">
    <location>
        <begin position="83"/>
        <end position="127"/>
    </location>
</feature>